<evidence type="ECO:0000313" key="2">
    <source>
        <dbReference type="EMBL" id="MBK1853506.1"/>
    </source>
</evidence>
<feature type="signal peptide" evidence="1">
    <location>
        <begin position="1"/>
        <end position="21"/>
    </location>
</feature>
<dbReference type="RefSeq" id="WP_309488103.1">
    <property type="nucleotide sequence ID" value="NZ_JAENIG010000001.1"/>
</dbReference>
<evidence type="ECO:0000313" key="3">
    <source>
        <dbReference type="Proteomes" id="UP000634206"/>
    </source>
</evidence>
<sequence>MKTKTLLIAAISLATTALSQAFTIDFNALVVPVGTTIDSDNSLTIDVEGYGDVRFEVAGTDVVQVGTTYSNDPGTSIVNSLEMDGGDTVLVTFLGPEALNVDFDLAGLTPGEEVVQINQNAFRTYEFTVNTVANPGADGAGIAAVSWTAVPEPSSAMLGALGACAILLRRRR</sequence>
<name>A0AAE2SC13_9BACT</name>
<protein>
    <submittedName>
        <fullName evidence="2">PEP-CTERM sorting domain-containing protein</fullName>
    </submittedName>
</protein>
<accession>A0AAE2SC13</accession>
<reference evidence="2" key="1">
    <citation type="submission" date="2021-01" db="EMBL/GenBank/DDBJ databases">
        <title>Modified the classification status of verrucomicrobia.</title>
        <authorList>
            <person name="Feng X."/>
        </authorList>
    </citation>
    <scope>NUCLEOTIDE SEQUENCE</scope>
    <source>
        <strain evidence="2">5K15</strain>
    </source>
</reference>
<keyword evidence="3" id="KW-1185">Reference proteome</keyword>
<evidence type="ECO:0000256" key="1">
    <source>
        <dbReference type="SAM" id="SignalP"/>
    </source>
</evidence>
<gene>
    <name evidence="2" type="ORF">JIN83_00890</name>
</gene>
<dbReference type="EMBL" id="JAENIG010000001">
    <property type="protein sequence ID" value="MBK1853506.1"/>
    <property type="molecule type" value="Genomic_DNA"/>
</dbReference>
<dbReference type="Proteomes" id="UP000634206">
    <property type="component" value="Unassembled WGS sequence"/>
</dbReference>
<keyword evidence="1" id="KW-0732">Signal</keyword>
<feature type="chain" id="PRO_5042046389" evidence="1">
    <location>
        <begin position="22"/>
        <end position="172"/>
    </location>
</feature>
<comment type="caution">
    <text evidence="2">The sequence shown here is derived from an EMBL/GenBank/DDBJ whole genome shotgun (WGS) entry which is preliminary data.</text>
</comment>
<organism evidence="2 3">
    <name type="scientific">Oceaniferula flava</name>
    <dbReference type="NCBI Taxonomy" id="2800421"/>
    <lineage>
        <taxon>Bacteria</taxon>
        <taxon>Pseudomonadati</taxon>
        <taxon>Verrucomicrobiota</taxon>
        <taxon>Verrucomicrobiia</taxon>
        <taxon>Verrucomicrobiales</taxon>
        <taxon>Verrucomicrobiaceae</taxon>
        <taxon>Oceaniferula</taxon>
    </lineage>
</organism>
<proteinExistence type="predicted"/>
<dbReference type="AlphaFoldDB" id="A0AAE2SC13"/>